<dbReference type="InterPro" id="IPR000719">
    <property type="entry name" value="Prot_kinase_dom"/>
</dbReference>
<dbReference type="PANTHER" id="PTHR47992">
    <property type="entry name" value="PROTEIN PHOSPHATASE"/>
    <property type="match status" value="1"/>
</dbReference>
<evidence type="ECO:0000256" key="1">
    <source>
        <dbReference type="SAM" id="MobiDB-lite"/>
    </source>
</evidence>
<gene>
    <name evidence="4" type="ORF">Rsub_01428</name>
</gene>
<dbReference type="SUPFAM" id="SSF81606">
    <property type="entry name" value="PP2C-like"/>
    <property type="match status" value="1"/>
</dbReference>
<dbReference type="GO" id="GO:0005524">
    <property type="term" value="F:ATP binding"/>
    <property type="evidence" value="ECO:0007669"/>
    <property type="project" value="InterPro"/>
</dbReference>
<sequence>MAAANTALPVREALAAMQRAVRAGEMEEARLIGASAAVPLNVGPADLEIGPELSRGAEAIVLRGRLAGRDVAVKRFTIARSEDLARFRAELALMSELSHPAICPVLAANALPPSYLLVMPLAAGTLHGRLHRQGWRPSWGELLSISVALADAVAAVHARGMVHRDIKSGNVLMSEDGRPALSDFGLAATAEQLAEASNVTSAALRSRGMPSGGFHKRLVQGTLEYMAPEVLIKRPASFASDIYALAVLINEAATGTYPFSDCTKDNPDIHTVLEHGYGRQELAAAVVAEGLRPMMPRGPAPPGFAELIEQCWALDPAARPSAPEVARRLAEIAAGVAAWEGERVRRSIDASRAEAAAIAAAAGASGARRSSGGSSSTSGDGSGYPMMGASPPLLTPVPSMPNLAGLDAILDSESGRSSWTAEDDTPSLRTPMEVSTEPDTPSGYGTPPRAAGPAMLSAQPLGRAPGAGASTTPSHLFNISALSRAAAVSEPPPGMQLLAGAFGAIGPRESMEDRQLIRGALGGDDAVQLVAVFDGHRGHEAAAFAASALPRALQLASLRAAVRDGGRARVPVGPAPVIGKSPAAAALRDAFCDVDAAFRGEWAQQLGSGGSVVSGASATSGLSYAPVAGGGSGSGGRNPGCTALAAVIAGGRLLVGNAGDCRAVLCRAGAPLALSRQHTADLDDERARVLAAGGSVARGAGGWRVGAAGLQVTRALGDFDLKGPIDGGVTPEPEVVELALTEEDSFLVMATDGVWDVMTDAEAVALVRDTVKDPQMSAKRLVTEALSRGSRDNCTALVVFLRPVGSLESVWTRASGVPAPEAAATFFGSRRAMPALAEDEGPSADEIMETF</sequence>
<feature type="region of interest" description="Disordered" evidence="1">
    <location>
        <begin position="414"/>
        <end position="469"/>
    </location>
</feature>
<dbReference type="AlphaFoldDB" id="A0A2V0NNV6"/>
<dbReference type="InterPro" id="IPR011009">
    <property type="entry name" value="Kinase-like_dom_sf"/>
</dbReference>
<evidence type="ECO:0000259" key="2">
    <source>
        <dbReference type="PROSITE" id="PS50011"/>
    </source>
</evidence>
<dbReference type="InterPro" id="IPR015655">
    <property type="entry name" value="PP2C"/>
</dbReference>
<dbReference type="Gene3D" id="3.30.200.20">
    <property type="entry name" value="Phosphorylase Kinase, domain 1"/>
    <property type="match status" value="1"/>
</dbReference>
<dbReference type="Pfam" id="PF00069">
    <property type="entry name" value="Pkinase"/>
    <property type="match status" value="1"/>
</dbReference>
<comment type="caution">
    <text evidence="4">The sequence shown here is derived from an EMBL/GenBank/DDBJ whole genome shotgun (WGS) entry which is preliminary data.</text>
</comment>
<dbReference type="PROSITE" id="PS50011">
    <property type="entry name" value="PROTEIN_KINASE_DOM"/>
    <property type="match status" value="1"/>
</dbReference>
<evidence type="ECO:0000259" key="3">
    <source>
        <dbReference type="PROSITE" id="PS51746"/>
    </source>
</evidence>
<dbReference type="InterPro" id="IPR001932">
    <property type="entry name" value="PPM-type_phosphatase-like_dom"/>
</dbReference>
<dbReference type="Proteomes" id="UP000247498">
    <property type="component" value="Unassembled WGS sequence"/>
</dbReference>
<dbReference type="InterPro" id="IPR036457">
    <property type="entry name" value="PPM-type-like_dom_sf"/>
</dbReference>
<name>A0A2V0NNV6_9CHLO</name>
<dbReference type="PROSITE" id="PS00108">
    <property type="entry name" value="PROTEIN_KINASE_ST"/>
    <property type="match status" value="1"/>
</dbReference>
<reference evidence="4 5" key="1">
    <citation type="journal article" date="2018" name="Sci. Rep.">
        <title>Raphidocelis subcapitata (=Pseudokirchneriella subcapitata) provides an insight into genome evolution and environmental adaptations in the Sphaeropleales.</title>
        <authorList>
            <person name="Suzuki S."/>
            <person name="Yamaguchi H."/>
            <person name="Nakajima N."/>
            <person name="Kawachi M."/>
        </authorList>
    </citation>
    <scope>NUCLEOTIDE SEQUENCE [LARGE SCALE GENOMIC DNA]</scope>
    <source>
        <strain evidence="4 5">NIES-35</strain>
    </source>
</reference>
<dbReference type="CDD" id="cd00143">
    <property type="entry name" value="PP2Cc"/>
    <property type="match status" value="1"/>
</dbReference>
<feature type="domain" description="PPM-type phosphatase" evidence="3">
    <location>
        <begin position="498"/>
        <end position="801"/>
    </location>
</feature>
<dbReference type="STRING" id="307507.A0A2V0NNV6"/>
<dbReference type="FunCoup" id="A0A2V0NNV6">
    <property type="interactions" value="184"/>
</dbReference>
<dbReference type="EMBL" id="BDRX01000007">
    <property type="protein sequence ID" value="GBF88929.1"/>
    <property type="molecule type" value="Genomic_DNA"/>
</dbReference>
<feature type="region of interest" description="Disordered" evidence="1">
    <location>
        <begin position="361"/>
        <end position="391"/>
    </location>
</feature>
<proteinExistence type="predicted"/>
<dbReference type="GO" id="GO:0004672">
    <property type="term" value="F:protein kinase activity"/>
    <property type="evidence" value="ECO:0007669"/>
    <property type="project" value="InterPro"/>
</dbReference>
<feature type="compositionally biased region" description="Low complexity" evidence="1">
    <location>
        <begin position="361"/>
        <end position="379"/>
    </location>
</feature>
<dbReference type="SUPFAM" id="SSF56112">
    <property type="entry name" value="Protein kinase-like (PK-like)"/>
    <property type="match status" value="1"/>
</dbReference>
<dbReference type="Pfam" id="PF00481">
    <property type="entry name" value="PP2C"/>
    <property type="match status" value="1"/>
</dbReference>
<organism evidence="4 5">
    <name type="scientific">Raphidocelis subcapitata</name>
    <dbReference type="NCBI Taxonomy" id="307507"/>
    <lineage>
        <taxon>Eukaryota</taxon>
        <taxon>Viridiplantae</taxon>
        <taxon>Chlorophyta</taxon>
        <taxon>core chlorophytes</taxon>
        <taxon>Chlorophyceae</taxon>
        <taxon>CS clade</taxon>
        <taxon>Sphaeropleales</taxon>
        <taxon>Selenastraceae</taxon>
        <taxon>Raphidocelis</taxon>
    </lineage>
</organism>
<dbReference type="SMART" id="SM00331">
    <property type="entry name" value="PP2C_SIG"/>
    <property type="match status" value="1"/>
</dbReference>
<dbReference type="Gene3D" id="3.60.40.10">
    <property type="entry name" value="PPM-type phosphatase domain"/>
    <property type="match status" value="1"/>
</dbReference>
<dbReference type="SMART" id="SM00332">
    <property type="entry name" value="PP2Cc"/>
    <property type="match status" value="1"/>
</dbReference>
<dbReference type="SMART" id="SM00220">
    <property type="entry name" value="S_TKc"/>
    <property type="match status" value="1"/>
</dbReference>
<evidence type="ECO:0000313" key="5">
    <source>
        <dbReference type="Proteomes" id="UP000247498"/>
    </source>
</evidence>
<dbReference type="InterPro" id="IPR008271">
    <property type="entry name" value="Ser/Thr_kinase_AS"/>
</dbReference>
<dbReference type="GO" id="GO:0004722">
    <property type="term" value="F:protein serine/threonine phosphatase activity"/>
    <property type="evidence" value="ECO:0007669"/>
    <property type="project" value="InterPro"/>
</dbReference>
<evidence type="ECO:0000313" key="4">
    <source>
        <dbReference type="EMBL" id="GBF88929.1"/>
    </source>
</evidence>
<protein>
    <submittedName>
        <fullName evidence="4">Uncharacterized protein</fullName>
    </submittedName>
</protein>
<keyword evidence="5" id="KW-1185">Reference proteome</keyword>
<feature type="domain" description="Protein kinase" evidence="2">
    <location>
        <begin position="47"/>
        <end position="332"/>
    </location>
</feature>
<accession>A0A2V0NNV6</accession>
<dbReference type="InParanoid" id="A0A2V0NNV6"/>
<dbReference type="PROSITE" id="PS51746">
    <property type="entry name" value="PPM_2"/>
    <property type="match status" value="1"/>
</dbReference>
<dbReference type="OrthoDB" id="10264738at2759"/>
<dbReference type="Gene3D" id="1.10.510.10">
    <property type="entry name" value="Transferase(Phosphotransferase) domain 1"/>
    <property type="match status" value="1"/>
</dbReference>